<dbReference type="GO" id="GO:0070006">
    <property type="term" value="F:metalloaminopeptidase activity"/>
    <property type="evidence" value="ECO:0007669"/>
    <property type="project" value="InterPro"/>
</dbReference>
<dbReference type="InterPro" id="IPR048816">
    <property type="entry name" value="Peptidase_M17_N_1"/>
</dbReference>
<dbReference type="eggNOG" id="COG0260">
    <property type="taxonomic scope" value="Bacteria"/>
</dbReference>
<evidence type="ECO:0000256" key="1">
    <source>
        <dbReference type="ARBA" id="ARBA00009528"/>
    </source>
</evidence>
<reference evidence="7 8" key="2">
    <citation type="submission" date="2012-06" db="EMBL/GenBank/DDBJ databases">
        <authorList>
            <person name="Fiebig A."/>
        </authorList>
    </citation>
    <scope>NUCLEOTIDE SEQUENCE [LARGE SCALE GENOMIC DNA]</scope>
    <source>
        <strain evidence="7 8">DFL-43</strain>
    </source>
</reference>
<keyword evidence="3" id="KW-0645">Protease</keyword>
<keyword evidence="8" id="KW-1185">Reference proteome</keyword>
<dbReference type="Gene3D" id="3.40.630.10">
    <property type="entry name" value="Zn peptidases"/>
    <property type="match status" value="1"/>
</dbReference>
<comment type="caution">
    <text evidence="7">The sequence shown here is derived from an EMBL/GenBank/DDBJ whole genome shotgun (WGS) entry which is preliminary data.</text>
</comment>
<comment type="similarity">
    <text evidence="1">Belongs to the peptidase M17 family.</text>
</comment>
<sequence>MPPYQFIERPSPFAPMSSASLPVWAISRADLERGQFDKTALAWATSAGFNAAEGSLLLAPSRHGKLAGALFGLGDETECNPFIGGKLARALPAGDWHIETSPISGAVMALAFGMGAYRYESYRKPAPAGPRLVIPADADADTITRTVAAVSLARDLVNTPANDMGPDALETVFLALAKRYKAKTKVVTGDALLSANFPMIHAVGRAAEQAPRLLEMRWGKKGAPKLTLVGKGVCFDTGGLDIKPASSMLLMKKDMGGAANVLALAMMIMDAGLAVDLRVLIPAVENSISASAFRPGDVLTSRKGLTVQIDNTDAEGRLVLADALSYACEDKPALIVDMATLTGAARVALGPDLPPFYTDDETLAGSLSESSRAVADPMWRMPLYKPYEADVKARIADLTNAPSGGFAGSITAALFLKRFIEPEVSWVHFDIFAWSPKERPHGPVGGEAQAIRALFDVVSQRYPA</sequence>
<evidence type="ECO:0000259" key="6">
    <source>
        <dbReference type="PROSITE" id="PS00631"/>
    </source>
</evidence>
<dbReference type="CDD" id="cd00433">
    <property type="entry name" value="Peptidase_M17"/>
    <property type="match status" value="1"/>
</dbReference>
<gene>
    <name evidence="7" type="ORF">HPDFL43_19527</name>
</gene>
<dbReference type="PANTHER" id="PTHR11963:SF20">
    <property type="entry name" value="PEPTIDASE B"/>
    <property type="match status" value="1"/>
</dbReference>
<dbReference type="PRINTS" id="PR00481">
    <property type="entry name" value="LAMNOPPTDASE"/>
</dbReference>
<keyword evidence="4 7" id="KW-0378">Hydrolase</keyword>
<dbReference type="InterPro" id="IPR000819">
    <property type="entry name" value="Peptidase_M17_C"/>
</dbReference>
<dbReference type="Pfam" id="PF21337">
    <property type="entry name" value="Peptidase_M17_N_1"/>
    <property type="match status" value="1"/>
</dbReference>
<reference evidence="7 8" key="1">
    <citation type="submission" date="2007-10" db="EMBL/GenBank/DDBJ databases">
        <authorList>
            <person name="Wagner-Dobler I."/>
            <person name="Ferriera S."/>
            <person name="Johnson J."/>
            <person name="Kravitz S."/>
            <person name="Beeson K."/>
            <person name="Sutton G."/>
            <person name="Rogers Y.-H."/>
            <person name="Friedman R."/>
            <person name="Frazier M."/>
            <person name="Venter J.C."/>
        </authorList>
    </citation>
    <scope>NUCLEOTIDE SEQUENCE [LARGE SCALE GENOMIC DNA]</scope>
    <source>
        <strain evidence="7 8">DFL-43</strain>
    </source>
</reference>
<name>A9CVS5_HOEPD</name>
<protein>
    <submittedName>
        <fullName evidence="7">Leucyl aminopeptidase</fullName>
        <ecNumber evidence="7">3.4.11.1</ecNumber>
    </submittedName>
</protein>
<dbReference type="EMBL" id="ABIA03000001">
    <property type="protein sequence ID" value="EDQ35418.1"/>
    <property type="molecule type" value="Genomic_DNA"/>
</dbReference>
<dbReference type="PANTHER" id="PTHR11963">
    <property type="entry name" value="LEUCINE AMINOPEPTIDASE-RELATED"/>
    <property type="match status" value="1"/>
</dbReference>
<dbReference type="Gene3D" id="3.40.220.10">
    <property type="entry name" value="Leucine Aminopeptidase, subunit E, domain 1"/>
    <property type="match status" value="1"/>
</dbReference>
<dbReference type="AlphaFoldDB" id="A9CVS5"/>
<evidence type="ECO:0000256" key="4">
    <source>
        <dbReference type="ARBA" id="ARBA00022801"/>
    </source>
</evidence>
<dbReference type="HOGENOM" id="CLU_013734_2_1_5"/>
<accession>A9CVS5</accession>
<dbReference type="Proteomes" id="UP000004291">
    <property type="component" value="Chromosome"/>
</dbReference>
<proteinExistence type="inferred from homology"/>
<evidence type="ECO:0000313" key="8">
    <source>
        <dbReference type="Proteomes" id="UP000004291"/>
    </source>
</evidence>
<dbReference type="GO" id="GO:0030145">
    <property type="term" value="F:manganese ion binding"/>
    <property type="evidence" value="ECO:0007669"/>
    <property type="project" value="InterPro"/>
</dbReference>
<dbReference type="OrthoDB" id="9809354at2"/>
<keyword evidence="2 7" id="KW-0031">Aminopeptidase</keyword>
<evidence type="ECO:0000256" key="5">
    <source>
        <dbReference type="ARBA" id="ARBA00023211"/>
    </source>
</evidence>
<dbReference type="EC" id="3.4.11.1" evidence="7"/>
<keyword evidence="5" id="KW-0464">Manganese</keyword>
<dbReference type="PROSITE" id="PS00631">
    <property type="entry name" value="CYTOSOL_AP"/>
    <property type="match status" value="1"/>
</dbReference>
<dbReference type="Pfam" id="PF00883">
    <property type="entry name" value="Peptidase_M17"/>
    <property type="match status" value="1"/>
</dbReference>
<dbReference type="GO" id="GO:0006508">
    <property type="term" value="P:proteolysis"/>
    <property type="evidence" value="ECO:0007669"/>
    <property type="project" value="UniProtKB-KW"/>
</dbReference>
<dbReference type="STRING" id="411684.HPDFL43_19527"/>
<evidence type="ECO:0000256" key="2">
    <source>
        <dbReference type="ARBA" id="ARBA00022438"/>
    </source>
</evidence>
<dbReference type="RefSeq" id="WP_007199649.1">
    <property type="nucleotide sequence ID" value="NZ_CM002917.1"/>
</dbReference>
<organism evidence="7 8">
    <name type="scientific">Hoeflea phototrophica (strain DSM 17068 / NCIMB 14078 / DFL-43)</name>
    <dbReference type="NCBI Taxonomy" id="411684"/>
    <lineage>
        <taxon>Bacteria</taxon>
        <taxon>Pseudomonadati</taxon>
        <taxon>Pseudomonadota</taxon>
        <taxon>Alphaproteobacteria</taxon>
        <taxon>Hyphomicrobiales</taxon>
        <taxon>Rhizobiaceae</taxon>
        <taxon>Hoeflea</taxon>
    </lineage>
</organism>
<evidence type="ECO:0000256" key="3">
    <source>
        <dbReference type="ARBA" id="ARBA00022670"/>
    </source>
</evidence>
<dbReference type="GO" id="GO:0005737">
    <property type="term" value="C:cytoplasm"/>
    <property type="evidence" value="ECO:0007669"/>
    <property type="project" value="InterPro"/>
</dbReference>
<evidence type="ECO:0000313" key="7">
    <source>
        <dbReference type="EMBL" id="EDQ35418.1"/>
    </source>
</evidence>
<dbReference type="InterPro" id="IPR043472">
    <property type="entry name" value="Macro_dom-like"/>
</dbReference>
<dbReference type="InterPro" id="IPR011356">
    <property type="entry name" value="Leucine_aapep/pepB"/>
</dbReference>
<dbReference type="SUPFAM" id="SSF53187">
    <property type="entry name" value="Zn-dependent exopeptidases"/>
    <property type="match status" value="1"/>
</dbReference>
<feature type="domain" description="Cytosol aminopeptidase" evidence="6">
    <location>
        <begin position="311"/>
        <end position="318"/>
    </location>
</feature>